<accession>A0A917JQM9</accession>
<sequence length="242" mass="28164">MKQYPLGFSLTELLIGLFLSSVLILLLVNQFLSIKHHVRFINQAIEQDMELQLIKDLFRHSIHHAGFTPCLNLEQLVTADRTQNDQKLSALYIDANEPRLQIQRMHESYQVIESILSEQTILTLADFKAKQQVLIADCYHAEVHQIRRVESYGATKRMTFEKPLLFNFKEPIYIGGWINEAYFIHRNHHTSSLLYKQNHSEELSSLVHSMTVSLADHPLGKVVRITLELSDEQKKQFSVRLR</sequence>
<evidence type="ECO:0000256" key="1">
    <source>
        <dbReference type="SAM" id="Phobius"/>
    </source>
</evidence>
<dbReference type="Proteomes" id="UP000630149">
    <property type="component" value="Unassembled WGS sequence"/>
</dbReference>
<reference evidence="2" key="2">
    <citation type="submission" date="2020-09" db="EMBL/GenBank/DDBJ databases">
        <authorList>
            <person name="Sun Q."/>
            <person name="Ohkuma M."/>
        </authorList>
    </citation>
    <scope>NUCLEOTIDE SEQUENCE</scope>
    <source>
        <strain evidence="2">JCM 13919</strain>
    </source>
</reference>
<keyword evidence="1" id="KW-0472">Membrane</keyword>
<keyword evidence="1" id="KW-1133">Transmembrane helix</keyword>
<organism evidence="2 3">
    <name type="scientific">Legionella impletisoli</name>
    <dbReference type="NCBI Taxonomy" id="343510"/>
    <lineage>
        <taxon>Bacteria</taxon>
        <taxon>Pseudomonadati</taxon>
        <taxon>Pseudomonadota</taxon>
        <taxon>Gammaproteobacteria</taxon>
        <taxon>Legionellales</taxon>
        <taxon>Legionellaceae</taxon>
        <taxon>Legionella</taxon>
    </lineage>
</organism>
<keyword evidence="3" id="KW-1185">Reference proteome</keyword>
<keyword evidence="1" id="KW-0812">Transmembrane</keyword>
<protein>
    <recommendedName>
        <fullName evidence="4">Tfp pilus assembly protein PilW</fullName>
    </recommendedName>
</protein>
<evidence type="ECO:0008006" key="4">
    <source>
        <dbReference type="Google" id="ProtNLM"/>
    </source>
</evidence>
<dbReference type="AlphaFoldDB" id="A0A917JQM9"/>
<reference evidence="2" key="1">
    <citation type="journal article" date="2014" name="Int. J. Syst. Evol. Microbiol.">
        <title>Complete genome sequence of Corynebacterium casei LMG S-19264T (=DSM 44701T), isolated from a smear-ripened cheese.</title>
        <authorList>
            <consortium name="US DOE Joint Genome Institute (JGI-PGF)"/>
            <person name="Walter F."/>
            <person name="Albersmeier A."/>
            <person name="Kalinowski J."/>
            <person name="Ruckert C."/>
        </authorList>
    </citation>
    <scope>NUCLEOTIDE SEQUENCE</scope>
    <source>
        <strain evidence="2">JCM 13919</strain>
    </source>
</reference>
<dbReference type="OrthoDB" id="5652980at2"/>
<dbReference type="EMBL" id="BMOB01000002">
    <property type="protein sequence ID" value="GGI80345.1"/>
    <property type="molecule type" value="Genomic_DNA"/>
</dbReference>
<feature type="transmembrane region" description="Helical" evidence="1">
    <location>
        <begin position="6"/>
        <end position="28"/>
    </location>
</feature>
<name>A0A917JQM9_9GAMM</name>
<evidence type="ECO:0000313" key="2">
    <source>
        <dbReference type="EMBL" id="GGI80345.1"/>
    </source>
</evidence>
<dbReference type="RefSeq" id="WP_131775872.1">
    <property type="nucleotide sequence ID" value="NZ_BMOB01000002.1"/>
</dbReference>
<gene>
    <name evidence="2" type="ORF">GCM10007966_06090</name>
</gene>
<evidence type="ECO:0000313" key="3">
    <source>
        <dbReference type="Proteomes" id="UP000630149"/>
    </source>
</evidence>
<proteinExistence type="predicted"/>
<comment type="caution">
    <text evidence="2">The sequence shown here is derived from an EMBL/GenBank/DDBJ whole genome shotgun (WGS) entry which is preliminary data.</text>
</comment>